<sequence>MAPQTSETITGSFINPIGSIIISRFVLDLREVGLSMNSGSEEQATIGDMEFTTQFDLPISSSSLPL</sequence>
<organism evidence="1 2">
    <name type="scientific">Fibroporia radiculosa</name>
    <dbReference type="NCBI Taxonomy" id="599839"/>
    <lineage>
        <taxon>Eukaryota</taxon>
        <taxon>Fungi</taxon>
        <taxon>Dikarya</taxon>
        <taxon>Basidiomycota</taxon>
        <taxon>Agaricomycotina</taxon>
        <taxon>Agaricomycetes</taxon>
        <taxon>Polyporales</taxon>
        <taxon>Fibroporiaceae</taxon>
        <taxon>Fibroporia</taxon>
    </lineage>
</organism>
<evidence type="ECO:0000313" key="2">
    <source>
        <dbReference type="Proteomes" id="UP000006352"/>
    </source>
</evidence>
<accession>J4HWM6</accession>
<dbReference type="AlphaFoldDB" id="J4HWM6"/>
<dbReference type="Proteomes" id="UP000006352">
    <property type="component" value="Unassembled WGS sequence"/>
</dbReference>
<dbReference type="RefSeq" id="XP_012181810.1">
    <property type="nucleotide sequence ID" value="XM_012326420.1"/>
</dbReference>
<dbReference type="HOGENOM" id="CLU_2831214_0_0_1"/>
<dbReference type="EMBL" id="HE797085">
    <property type="protein sequence ID" value="CCM02527.1"/>
    <property type="molecule type" value="Genomic_DNA"/>
</dbReference>
<dbReference type="OrthoDB" id="2804213at2759"/>
<proteinExistence type="predicted"/>
<evidence type="ECO:0000313" key="1">
    <source>
        <dbReference type="EMBL" id="CCM02527.1"/>
    </source>
</evidence>
<protein>
    <submittedName>
        <fullName evidence="1">Uncharacterized protein</fullName>
    </submittedName>
</protein>
<keyword evidence="2" id="KW-1185">Reference proteome</keyword>
<reference evidence="1 2" key="1">
    <citation type="journal article" date="2012" name="Appl. Environ. Microbiol.">
        <title>Short-read sequencing for genomic analysis of the brown rot fungus Fibroporia radiculosa.</title>
        <authorList>
            <person name="Tang J.D."/>
            <person name="Perkins A.D."/>
            <person name="Sonstegard T.S."/>
            <person name="Schroeder S.G."/>
            <person name="Burgess S.C."/>
            <person name="Diehl S.V."/>
        </authorList>
    </citation>
    <scope>NUCLEOTIDE SEQUENCE [LARGE SCALE GENOMIC DNA]</scope>
    <source>
        <strain evidence="1 2">TFFH 294</strain>
    </source>
</reference>
<name>J4HWM6_9APHY</name>
<dbReference type="GeneID" id="24097438"/>
<dbReference type="InParanoid" id="J4HWM6"/>
<gene>
    <name evidence="1" type="ORF">FIBRA_04629</name>
</gene>